<dbReference type="HAMAP" id="MF_00948">
    <property type="entry name" value="NusG"/>
    <property type="match status" value="1"/>
</dbReference>
<dbReference type="PANTHER" id="PTHR30265">
    <property type="entry name" value="RHO-INTERACTING TRANSCRIPTION TERMINATION FACTOR NUSG"/>
    <property type="match status" value="1"/>
</dbReference>
<evidence type="ECO:0000259" key="9">
    <source>
        <dbReference type="SMART" id="SM00738"/>
    </source>
</evidence>
<dbReference type="CDD" id="cd09891">
    <property type="entry name" value="NGN_Bact_1"/>
    <property type="match status" value="1"/>
</dbReference>
<evidence type="ECO:0000256" key="6">
    <source>
        <dbReference type="NCBIfam" id="TIGR00922"/>
    </source>
</evidence>
<evidence type="ECO:0000256" key="2">
    <source>
        <dbReference type="ARBA" id="ARBA00022814"/>
    </source>
</evidence>
<dbReference type="InterPro" id="IPR006645">
    <property type="entry name" value="NGN-like_dom"/>
</dbReference>
<dbReference type="NCBIfam" id="TIGR00922">
    <property type="entry name" value="nusG"/>
    <property type="match status" value="1"/>
</dbReference>
<reference evidence="10 11" key="1">
    <citation type="journal article" date="2016" name="Int. J. Syst. Evol. Microbiol.">
        <title>Nocardioides albidus sp. nov., an actinobacterium isolated from garden soil.</title>
        <authorList>
            <person name="Singh H."/>
            <person name="Du J."/>
            <person name="Trinh H."/>
            <person name="Won K."/>
            <person name="Yang J.E."/>
            <person name="Yin C."/>
            <person name="Kook M."/>
            <person name="Yi T.H."/>
        </authorList>
    </citation>
    <scope>NUCLEOTIDE SEQUENCE [LARGE SCALE GENOMIC DNA]</scope>
    <source>
        <strain evidence="10 11">CCTCC AB 2015297</strain>
    </source>
</reference>
<comment type="function">
    <text evidence="5 7">Participates in transcription elongation, termination and antitermination.</text>
</comment>
<evidence type="ECO:0000256" key="8">
    <source>
        <dbReference type="SAM" id="MobiDB-lite"/>
    </source>
</evidence>
<dbReference type="InterPro" id="IPR008991">
    <property type="entry name" value="Translation_prot_SH3-like_sf"/>
</dbReference>
<evidence type="ECO:0000313" key="10">
    <source>
        <dbReference type="EMBL" id="TNM36382.1"/>
    </source>
</evidence>
<keyword evidence="2 5" id="KW-0889">Transcription antitermination</keyword>
<evidence type="ECO:0000256" key="4">
    <source>
        <dbReference type="ARBA" id="ARBA00023163"/>
    </source>
</evidence>
<comment type="caution">
    <text evidence="10">The sequence shown here is derived from an EMBL/GenBank/DDBJ whole genome shotgun (WGS) entry which is preliminary data.</text>
</comment>
<evidence type="ECO:0000256" key="7">
    <source>
        <dbReference type="RuleBase" id="RU000538"/>
    </source>
</evidence>
<sequence>MEQHVSEQYDPAQADDALAEAAHDVADVEDAEDTALEETVATDETDDVEGAEQDEHDEQDAASAEDPLEAFRRELWAKPGDWFVVHTYSGMENRVKQNLENRIHSLNMEDYIHEIVVPTEEVAEIKNGQRKMVKRTVLPGYVLVRMDLTDESWAAVRHTPSVTGFVGHSHQPVPLSMDEVEKMLAPAVVTAAAAEAEAAAASSGGTATTPAKKPIEVADFDVNDSVLIVDGAFATLHATITEINAEAQRVKALVEIFGRETPVELSFSQIQRV</sequence>
<dbReference type="PRINTS" id="PR00338">
    <property type="entry name" value="NUSGTNSCPFCT"/>
</dbReference>
<dbReference type="GO" id="GO:0006354">
    <property type="term" value="P:DNA-templated transcription elongation"/>
    <property type="evidence" value="ECO:0007669"/>
    <property type="project" value="UniProtKB-UniRule"/>
</dbReference>
<dbReference type="Pfam" id="PF02357">
    <property type="entry name" value="NusG"/>
    <property type="match status" value="1"/>
</dbReference>
<protein>
    <recommendedName>
        <fullName evidence="5 6">Transcription termination/antitermination protein NusG</fullName>
    </recommendedName>
</protein>
<dbReference type="GO" id="GO:0006353">
    <property type="term" value="P:DNA-templated transcription termination"/>
    <property type="evidence" value="ECO:0007669"/>
    <property type="project" value="UniProtKB-UniRule"/>
</dbReference>
<dbReference type="SMART" id="SM00738">
    <property type="entry name" value="NGN"/>
    <property type="match status" value="1"/>
</dbReference>
<dbReference type="InterPro" id="IPR015869">
    <property type="entry name" value="Transcrpt_antiterm_NusG_bac_CS"/>
</dbReference>
<dbReference type="SUPFAM" id="SSF82679">
    <property type="entry name" value="N-utilization substance G protein NusG, N-terminal domain"/>
    <property type="match status" value="1"/>
</dbReference>
<evidence type="ECO:0000256" key="5">
    <source>
        <dbReference type="HAMAP-Rule" id="MF_00948"/>
    </source>
</evidence>
<keyword evidence="11" id="KW-1185">Reference proteome</keyword>
<dbReference type="InterPro" id="IPR047050">
    <property type="entry name" value="NGN"/>
</dbReference>
<keyword evidence="4 5" id="KW-0804">Transcription</keyword>
<dbReference type="GO" id="GO:0031564">
    <property type="term" value="P:transcription antitermination"/>
    <property type="evidence" value="ECO:0007669"/>
    <property type="project" value="UniProtKB-UniRule"/>
</dbReference>
<dbReference type="InterPro" id="IPR036735">
    <property type="entry name" value="NGN_dom_sf"/>
</dbReference>
<feature type="compositionally biased region" description="Acidic residues" evidence="8">
    <location>
        <begin position="27"/>
        <end position="60"/>
    </location>
</feature>
<accession>A0A5C4VKP4</accession>
<dbReference type="SUPFAM" id="SSF50104">
    <property type="entry name" value="Translation proteins SH3-like domain"/>
    <property type="match status" value="1"/>
</dbReference>
<dbReference type="InterPro" id="IPR001062">
    <property type="entry name" value="Transcrpt_antiterm_NusG"/>
</dbReference>
<dbReference type="PANTHER" id="PTHR30265:SF2">
    <property type="entry name" value="TRANSCRIPTION TERMINATION_ANTITERMINATION PROTEIN NUSG"/>
    <property type="match status" value="1"/>
</dbReference>
<dbReference type="FunFam" id="3.30.70.940:FF:000002">
    <property type="entry name" value="Transcription termination/antitermination protein NusG"/>
    <property type="match status" value="1"/>
</dbReference>
<dbReference type="CDD" id="cd06091">
    <property type="entry name" value="KOW_NusG"/>
    <property type="match status" value="1"/>
</dbReference>
<dbReference type="EMBL" id="VDMP01000027">
    <property type="protein sequence ID" value="TNM36382.1"/>
    <property type="molecule type" value="Genomic_DNA"/>
</dbReference>
<evidence type="ECO:0000313" key="11">
    <source>
        <dbReference type="Proteomes" id="UP000313231"/>
    </source>
</evidence>
<name>A0A5C4VKP4_9ACTN</name>
<evidence type="ECO:0000256" key="3">
    <source>
        <dbReference type="ARBA" id="ARBA00023015"/>
    </source>
</evidence>
<organism evidence="10 11">
    <name type="scientific">Nocardioides albidus</name>
    <dbReference type="NCBI Taxonomy" id="1517589"/>
    <lineage>
        <taxon>Bacteria</taxon>
        <taxon>Bacillati</taxon>
        <taxon>Actinomycetota</taxon>
        <taxon>Actinomycetes</taxon>
        <taxon>Propionibacteriales</taxon>
        <taxon>Nocardioidaceae</taxon>
        <taxon>Nocardioides</taxon>
    </lineage>
</organism>
<dbReference type="Gene3D" id="2.30.30.30">
    <property type="match status" value="1"/>
</dbReference>
<evidence type="ECO:0000256" key="1">
    <source>
        <dbReference type="ARBA" id="ARBA00022472"/>
    </source>
</evidence>
<dbReference type="Gene3D" id="3.30.70.940">
    <property type="entry name" value="NusG, N-terminal domain"/>
    <property type="match status" value="1"/>
</dbReference>
<gene>
    <name evidence="5 10" type="primary">nusG</name>
    <name evidence="10" type="ORF">FHP29_19750</name>
</gene>
<dbReference type="AlphaFoldDB" id="A0A5C4VKP4"/>
<proteinExistence type="inferred from homology"/>
<dbReference type="GO" id="GO:0005829">
    <property type="term" value="C:cytosol"/>
    <property type="evidence" value="ECO:0007669"/>
    <property type="project" value="TreeGrafter"/>
</dbReference>
<comment type="similarity">
    <text evidence="5 7">Belongs to the NusG family.</text>
</comment>
<dbReference type="PROSITE" id="PS01014">
    <property type="entry name" value="NUSG"/>
    <property type="match status" value="1"/>
</dbReference>
<keyword evidence="1 5" id="KW-0806">Transcription termination</keyword>
<dbReference type="InterPro" id="IPR043425">
    <property type="entry name" value="NusG-like"/>
</dbReference>
<feature type="domain" description="NusG-like N-terminal" evidence="9">
    <location>
        <begin position="79"/>
        <end position="187"/>
    </location>
</feature>
<dbReference type="Proteomes" id="UP000313231">
    <property type="component" value="Unassembled WGS sequence"/>
</dbReference>
<feature type="region of interest" description="Disordered" evidence="8">
    <location>
        <begin position="1"/>
        <end position="64"/>
    </location>
</feature>
<dbReference type="InterPro" id="IPR014722">
    <property type="entry name" value="Rib_uL2_dom2"/>
</dbReference>
<dbReference type="OrthoDB" id="9809075at2"/>
<dbReference type="GO" id="GO:0032784">
    <property type="term" value="P:regulation of DNA-templated transcription elongation"/>
    <property type="evidence" value="ECO:0007669"/>
    <property type="project" value="InterPro"/>
</dbReference>
<keyword evidence="3 5" id="KW-0805">Transcription regulation</keyword>